<dbReference type="InterPro" id="IPR050789">
    <property type="entry name" value="Diverse_Enzym_Activities"/>
</dbReference>
<sequence length="342" mass="36992">MVAPGVAWAIAEGPLDDRVVTIDAEGADVEAIFQISSVTKLLGTTCALGLVEEGVLVLEDPVERWVPEWADRRVLRRRHGELTDTVPAARPTTVRDLLHMGFGLGYDMTGGDDPLGRASDEAGIMSAWRPPDLEPDTWVERVAALPMRHQPGEGWLYQTSFDALTIVLERATGTRFDALLQQRLLEPLEMNDTGYAVPTSELHRVPALHFPREGGGADLIRRAGDPANAEPPVFPSASTGLLSTVSDLLLFAQTLLDGHLDPEPSPLPDPAAAMAREFLEPGRRWGLGVGIDDAGRFGWDGGTGATLWVDRTEGVAAVLLSHQGTGPVTPPHMRRFWDSVRG</sequence>
<organism evidence="2 3">
    <name type="scientific">Tessaracoccus oleiagri</name>
    <dbReference type="NCBI Taxonomy" id="686624"/>
    <lineage>
        <taxon>Bacteria</taxon>
        <taxon>Bacillati</taxon>
        <taxon>Actinomycetota</taxon>
        <taxon>Actinomycetes</taxon>
        <taxon>Propionibacteriales</taxon>
        <taxon>Propionibacteriaceae</taxon>
        <taxon>Tessaracoccus</taxon>
    </lineage>
</organism>
<dbReference type="PANTHER" id="PTHR43283">
    <property type="entry name" value="BETA-LACTAMASE-RELATED"/>
    <property type="match status" value="1"/>
</dbReference>
<dbReference type="SUPFAM" id="SSF56601">
    <property type="entry name" value="beta-lactamase/transpeptidase-like"/>
    <property type="match status" value="1"/>
</dbReference>
<dbReference type="InterPro" id="IPR001466">
    <property type="entry name" value="Beta-lactam-related"/>
</dbReference>
<dbReference type="InterPro" id="IPR012338">
    <property type="entry name" value="Beta-lactam/transpept-like"/>
</dbReference>
<accession>A0A1G9L686</accession>
<protein>
    <submittedName>
        <fullName evidence="2">CubicO group peptidase, beta-lactamase class C family</fullName>
    </submittedName>
</protein>
<gene>
    <name evidence="2" type="ORF">SAMN04488242_2059</name>
</gene>
<dbReference type="Gene3D" id="3.40.710.10">
    <property type="entry name" value="DD-peptidase/beta-lactamase superfamily"/>
    <property type="match status" value="1"/>
</dbReference>
<feature type="domain" description="Beta-lactamase-related" evidence="1">
    <location>
        <begin position="4"/>
        <end position="334"/>
    </location>
</feature>
<name>A0A1G9L686_9ACTN</name>
<evidence type="ECO:0000259" key="1">
    <source>
        <dbReference type="Pfam" id="PF00144"/>
    </source>
</evidence>
<dbReference type="Pfam" id="PF00144">
    <property type="entry name" value="Beta-lactamase"/>
    <property type="match status" value="1"/>
</dbReference>
<dbReference type="EMBL" id="FNGP01000003">
    <property type="protein sequence ID" value="SDL57499.1"/>
    <property type="molecule type" value="Genomic_DNA"/>
</dbReference>
<keyword evidence="3" id="KW-1185">Reference proteome</keyword>
<dbReference type="STRING" id="686624.SAMN04488242_2059"/>
<evidence type="ECO:0000313" key="3">
    <source>
        <dbReference type="Proteomes" id="UP000199475"/>
    </source>
</evidence>
<dbReference type="AlphaFoldDB" id="A0A1G9L686"/>
<evidence type="ECO:0000313" key="2">
    <source>
        <dbReference type="EMBL" id="SDL57499.1"/>
    </source>
</evidence>
<dbReference type="PANTHER" id="PTHR43283:SF3">
    <property type="entry name" value="BETA-LACTAMASE FAMILY PROTEIN (AFU_ORTHOLOGUE AFUA_5G07500)"/>
    <property type="match status" value="1"/>
</dbReference>
<proteinExistence type="predicted"/>
<reference evidence="2 3" key="1">
    <citation type="submission" date="2016-10" db="EMBL/GenBank/DDBJ databases">
        <authorList>
            <person name="de Groot N.N."/>
        </authorList>
    </citation>
    <scope>NUCLEOTIDE SEQUENCE [LARGE SCALE GENOMIC DNA]</scope>
    <source>
        <strain evidence="2 3">CGMCC 1.9159</strain>
    </source>
</reference>
<dbReference type="Proteomes" id="UP000199475">
    <property type="component" value="Unassembled WGS sequence"/>
</dbReference>